<organism evidence="1 2">
    <name type="scientific">Trematosphaeria pertusa</name>
    <dbReference type="NCBI Taxonomy" id="390896"/>
    <lineage>
        <taxon>Eukaryota</taxon>
        <taxon>Fungi</taxon>
        <taxon>Dikarya</taxon>
        <taxon>Ascomycota</taxon>
        <taxon>Pezizomycotina</taxon>
        <taxon>Dothideomycetes</taxon>
        <taxon>Pleosporomycetidae</taxon>
        <taxon>Pleosporales</taxon>
        <taxon>Massarineae</taxon>
        <taxon>Trematosphaeriaceae</taxon>
        <taxon>Trematosphaeria</taxon>
    </lineage>
</organism>
<accession>A0A6A6I899</accession>
<dbReference type="OrthoDB" id="5422579at2759"/>
<reference evidence="1" key="1">
    <citation type="journal article" date="2020" name="Stud. Mycol.">
        <title>101 Dothideomycetes genomes: a test case for predicting lifestyles and emergence of pathogens.</title>
        <authorList>
            <person name="Haridas S."/>
            <person name="Albert R."/>
            <person name="Binder M."/>
            <person name="Bloem J."/>
            <person name="Labutti K."/>
            <person name="Salamov A."/>
            <person name="Andreopoulos B."/>
            <person name="Baker S."/>
            <person name="Barry K."/>
            <person name="Bills G."/>
            <person name="Bluhm B."/>
            <person name="Cannon C."/>
            <person name="Castanera R."/>
            <person name="Culley D."/>
            <person name="Daum C."/>
            <person name="Ezra D."/>
            <person name="Gonzalez J."/>
            <person name="Henrissat B."/>
            <person name="Kuo A."/>
            <person name="Liang C."/>
            <person name="Lipzen A."/>
            <person name="Lutzoni F."/>
            <person name="Magnuson J."/>
            <person name="Mondo S."/>
            <person name="Nolan M."/>
            <person name="Ohm R."/>
            <person name="Pangilinan J."/>
            <person name="Park H.-J."/>
            <person name="Ramirez L."/>
            <person name="Alfaro M."/>
            <person name="Sun H."/>
            <person name="Tritt A."/>
            <person name="Yoshinaga Y."/>
            <person name="Zwiers L.-H."/>
            <person name="Turgeon B."/>
            <person name="Goodwin S."/>
            <person name="Spatafora J."/>
            <person name="Crous P."/>
            <person name="Grigoriev I."/>
        </authorList>
    </citation>
    <scope>NUCLEOTIDE SEQUENCE</scope>
    <source>
        <strain evidence="1">CBS 122368</strain>
    </source>
</reference>
<dbReference type="RefSeq" id="XP_033681779.1">
    <property type="nucleotide sequence ID" value="XM_033833621.1"/>
</dbReference>
<keyword evidence="2" id="KW-1185">Reference proteome</keyword>
<protein>
    <recommendedName>
        <fullName evidence="3">F-box domain-containing protein</fullName>
    </recommendedName>
</protein>
<name>A0A6A6I899_9PLEO</name>
<gene>
    <name evidence="1" type="ORF">BU26DRAFT_567118</name>
</gene>
<dbReference type="AlphaFoldDB" id="A0A6A6I899"/>
<evidence type="ECO:0008006" key="3">
    <source>
        <dbReference type="Google" id="ProtNLM"/>
    </source>
</evidence>
<dbReference type="Proteomes" id="UP000800094">
    <property type="component" value="Unassembled WGS sequence"/>
</dbReference>
<sequence>MPEPALCRCGARSTSSQPFSATEAHPFSASTPYIPPEILASICAYLPDAELRSVRLASRACAGIAAKYLFHAIKFHASNASYDRLVSIAKNERLRRCVKSIFWDTNLWDLGVHSFQEWLDYIHCGGEFLRKHWSHETLEEMEQALPKPNTTEQTELDSWERRCDNFYYPVLEIKIATSYRRYVDQREDEEDMLLSGRLQPENLRVILRDFTALRAIGIINGCLRFRNGDIYVHSERGLWRGMRRHRKDLPDSFFDILSFQAALLAAPDLRAIEAHEIDWRAFQPDHYFSGLDHVVADSLTSLHLTFALFVEEEQDNAIDECDAALSKGLLKRFLTKFASLRTLYLDLNCRGNPPHNNAPGEVRHIFPPHRAWPRLENLTLKHVDSTEQDMIQLLSNHACSLKQLHLQDIYLDPKGSWINIVTTIQPLLTLDSASFSGDIYNQLGMTEGVDTHDDWDGWNMNDSKLAKALSDYLVHGGDCPIKHNNQAGVIKGVVQPIPE</sequence>
<evidence type="ECO:0000313" key="1">
    <source>
        <dbReference type="EMBL" id="KAF2246775.1"/>
    </source>
</evidence>
<proteinExistence type="predicted"/>
<evidence type="ECO:0000313" key="2">
    <source>
        <dbReference type="Proteomes" id="UP000800094"/>
    </source>
</evidence>
<dbReference type="EMBL" id="ML987198">
    <property type="protein sequence ID" value="KAF2246775.1"/>
    <property type="molecule type" value="Genomic_DNA"/>
</dbReference>
<dbReference type="GeneID" id="54586951"/>